<dbReference type="Pfam" id="PF19065">
    <property type="entry name" value="P8_CR"/>
    <property type="match status" value="1"/>
</dbReference>
<evidence type="ECO:0000259" key="1">
    <source>
        <dbReference type="Pfam" id="PF19065"/>
    </source>
</evidence>
<sequence length="156" mass="18155">MNGRINFKEGGTPLFLQDKMLVDKRTMYDNLKYTQQNTALSNLYFSSKNMTIVQNAIRANVYKMSNQKYIIDEQNVDILNIIMRSIYLQNSLNQPDNLTKQIEDLNKLVIDYCVPRVYSEVEGYIQYKKDASTLAVPLSNPISVYTNKTLELNKFF</sequence>
<name>A0A6C0JJF3_9ZZZZ</name>
<feature type="domain" description="Minor capsid protein P8 central region" evidence="1">
    <location>
        <begin position="34"/>
        <end position="153"/>
    </location>
</feature>
<accession>A0A6C0JJF3</accession>
<dbReference type="InterPro" id="IPR043916">
    <property type="entry name" value="P8_CR"/>
</dbReference>
<dbReference type="AlphaFoldDB" id="A0A6C0JJF3"/>
<proteinExistence type="predicted"/>
<reference evidence="2" key="1">
    <citation type="journal article" date="2020" name="Nature">
        <title>Giant virus diversity and host interactions through global metagenomics.</title>
        <authorList>
            <person name="Schulz F."/>
            <person name="Roux S."/>
            <person name="Paez-Espino D."/>
            <person name="Jungbluth S."/>
            <person name="Walsh D.A."/>
            <person name="Denef V.J."/>
            <person name="McMahon K.D."/>
            <person name="Konstantinidis K.T."/>
            <person name="Eloe-Fadrosh E.A."/>
            <person name="Kyrpides N.C."/>
            <person name="Woyke T."/>
        </authorList>
    </citation>
    <scope>NUCLEOTIDE SEQUENCE</scope>
    <source>
        <strain evidence="2">GVMAG-M-3300027736-24</strain>
    </source>
</reference>
<dbReference type="EMBL" id="MN740427">
    <property type="protein sequence ID" value="QHU05925.1"/>
    <property type="molecule type" value="Genomic_DNA"/>
</dbReference>
<organism evidence="2">
    <name type="scientific">viral metagenome</name>
    <dbReference type="NCBI Taxonomy" id="1070528"/>
    <lineage>
        <taxon>unclassified sequences</taxon>
        <taxon>metagenomes</taxon>
        <taxon>organismal metagenomes</taxon>
    </lineage>
</organism>
<protein>
    <recommendedName>
        <fullName evidence="1">Minor capsid protein P8 central region domain-containing protein</fullName>
    </recommendedName>
</protein>
<evidence type="ECO:0000313" key="2">
    <source>
        <dbReference type="EMBL" id="QHU05925.1"/>
    </source>
</evidence>